<evidence type="ECO:0000256" key="2">
    <source>
        <dbReference type="ARBA" id="ARBA00022679"/>
    </source>
</evidence>
<dbReference type="InterPro" id="IPR011009">
    <property type="entry name" value="Kinase-like_dom_sf"/>
</dbReference>
<dbReference type="EMBL" id="QGNW01002498">
    <property type="protein sequence ID" value="RVW19301.1"/>
    <property type="molecule type" value="Genomic_DNA"/>
</dbReference>
<keyword evidence="2" id="KW-0808">Transferase</keyword>
<evidence type="ECO:0000256" key="1">
    <source>
        <dbReference type="ARBA" id="ARBA00022527"/>
    </source>
</evidence>
<evidence type="ECO:0000259" key="7">
    <source>
        <dbReference type="PROSITE" id="PS50011"/>
    </source>
</evidence>
<evidence type="ECO:0000256" key="6">
    <source>
        <dbReference type="SAM" id="MobiDB-lite"/>
    </source>
</evidence>
<comment type="caution">
    <text evidence="8">The sequence shown here is derived from an EMBL/GenBank/DDBJ whole genome shotgun (WGS) entry which is preliminary data.</text>
</comment>
<dbReference type="Gene3D" id="1.10.510.10">
    <property type="entry name" value="Transferase(Phosphotransferase) domain 1"/>
    <property type="match status" value="1"/>
</dbReference>
<sequence length="373" mass="42455">MTLALLVPRPTFFLPINLSSLIHRYLRKNGKGGSHHSFSSSGDGPDTSSGLENRKPWERESKEIDLNLALASAAEHSSSPFFDSFQLPTKAQELLDSIVVLEITVLKLEQKLVALNYQLTQERNERRLSEYHLRHFPHSISSGLHCCPTHSTKTIIEPHGEDEEDGEMDDLPLWLDVNEDPSNDYFVENLWHHPNQLSEEMVHMRDIFLFLTDSSKLFSSEGVGFTSRLDKKYRNLKTGTSVAIKIIDKEKNLKVGMVDQIKREISVMRLVRHPNVVKLYEVMASKMKIYFVMEYAKGRELFNKVAKGKLKEDVPENLLLDENGNLKVSDLGLNVLVEFKHQDRLLHTTCGTPAYVAPEVINREGYDGAKADI</sequence>
<evidence type="ECO:0000313" key="8">
    <source>
        <dbReference type="EMBL" id="RVW19301.1"/>
    </source>
</evidence>
<dbReference type="SUPFAM" id="SSF56112">
    <property type="entry name" value="Protein kinase-like (PK-like)"/>
    <property type="match status" value="1"/>
</dbReference>
<dbReference type="GO" id="GO:0005524">
    <property type="term" value="F:ATP binding"/>
    <property type="evidence" value="ECO:0007669"/>
    <property type="project" value="UniProtKB-KW"/>
</dbReference>
<accession>A0A438C7T4</accession>
<dbReference type="PROSITE" id="PS50011">
    <property type="entry name" value="PROTEIN_KINASE_DOM"/>
    <property type="match status" value="1"/>
</dbReference>
<dbReference type="Gene3D" id="3.30.200.20">
    <property type="entry name" value="Phosphorylase Kinase, domain 1"/>
    <property type="match status" value="1"/>
</dbReference>
<name>A0A438C7T4_VITVI</name>
<dbReference type="PANTHER" id="PTHR43895">
    <property type="entry name" value="CALCIUM/CALMODULIN-DEPENDENT PROTEIN KINASE KINASE-RELATED"/>
    <property type="match status" value="1"/>
</dbReference>
<dbReference type="Pfam" id="PF14389">
    <property type="entry name" value="Lzipper-MIP1"/>
    <property type="match status" value="1"/>
</dbReference>
<keyword evidence="4 8" id="KW-0418">Kinase</keyword>
<dbReference type="Pfam" id="PF00069">
    <property type="entry name" value="Pkinase"/>
    <property type="match status" value="2"/>
</dbReference>
<proteinExistence type="predicted"/>
<feature type="compositionally biased region" description="Low complexity" evidence="6">
    <location>
        <begin position="35"/>
        <end position="50"/>
    </location>
</feature>
<reference evidence="8 9" key="1">
    <citation type="journal article" date="2018" name="PLoS Genet.">
        <title>Population sequencing reveals clonal diversity and ancestral inbreeding in the grapevine cultivar Chardonnay.</title>
        <authorList>
            <person name="Roach M.J."/>
            <person name="Johnson D.L."/>
            <person name="Bohlmann J."/>
            <person name="van Vuuren H.J."/>
            <person name="Jones S.J."/>
            <person name="Pretorius I.S."/>
            <person name="Schmidt S.A."/>
            <person name="Borneman A.R."/>
        </authorList>
    </citation>
    <scope>NUCLEOTIDE SEQUENCE [LARGE SCALE GENOMIC DNA]</scope>
    <source>
        <strain evidence="9">cv. Chardonnay</strain>
        <tissue evidence="8">Leaf</tissue>
    </source>
</reference>
<keyword evidence="1" id="KW-0723">Serine/threonine-protein kinase</keyword>
<dbReference type="InterPro" id="IPR000719">
    <property type="entry name" value="Prot_kinase_dom"/>
</dbReference>
<feature type="region of interest" description="Disordered" evidence="6">
    <location>
        <begin position="32"/>
        <end position="56"/>
    </location>
</feature>
<dbReference type="InterPro" id="IPR025757">
    <property type="entry name" value="MIP1_Leuzipper"/>
</dbReference>
<evidence type="ECO:0000256" key="5">
    <source>
        <dbReference type="ARBA" id="ARBA00022840"/>
    </source>
</evidence>
<evidence type="ECO:0000256" key="3">
    <source>
        <dbReference type="ARBA" id="ARBA00022741"/>
    </source>
</evidence>
<feature type="domain" description="Protein kinase" evidence="7">
    <location>
        <begin position="215"/>
        <end position="373"/>
    </location>
</feature>
<gene>
    <name evidence="8" type="primary">CIPK5_2</name>
    <name evidence="8" type="ORF">CK203_093769</name>
</gene>
<organism evidence="8 9">
    <name type="scientific">Vitis vinifera</name>
    <name type="common">Grape</name>
    <dbReference type="NCBI Taxonomy" id="29760"/>
    <lineage>
        <taxon>Eukaryota</taxon>
        <taxon>Viridiplantae</taxon>
        <taxon>Streptophyta</taxon>
        <taxon>Embryophyta</taxon>
        <taxon>Tracheophyta</taxon>
        <taxon>Spermatophyta</taxon>
        <taxon>Magnoliopsida</taxon>
        <taxon>eudicotyledons</taxon>
        <taxon>Gunneridae</taxon>
        <taxon>Pentapetalae</taxon>
        <taxon>rosids</taxon>
        <taxon>Vitales</taxon>
        <taxon>Vitaceae</taxon>
        <taxon>Viteae</taxon>
        <taxon>Vitis</taxon>
    </lineage>
</organism>
<dbReference type="Proteomes" id="UP000288805">
    <property type="component" value="Unassembled WGS sequence"/>
</dbReference>
<dbReference type="AlphaFoldDB" id="A0A438C7T4"/>
<keyword evidence="5" id="KW-0067">ATP-binding</keyword>
<dbReference type="GO" id="GO:0004674">
    <property type="term" value="F:protein serine/threonine kinase activity"/>
    <property type="evidence" value="ECO:0007669"/>
    <property type="project" value="UniProtKB-KW"/>
</dbReference>
<evidence type="ECO:0000256" key="4">
    <source>
        <dbReference type="ARBA" id="ARBA00022777"/>
    </source>
</evidence>
<protein>
    <submittedName>
        <fullName evidence="8">CBL-interacting protein kinase 5</fullName>
    </submittedName>
</protein>
<dbReference type="PANTHER" id="PTHR43895:SF28">
    <property type="entry name" value="CBL-INTERACTING SERINE_THREONINE-PROTEIN KINASE 15"/>
    <property type="match status" value="1"/>
</dbReference>
<keyword evidence="3" id="KW-0547">Nucleotide-binding</keyword>
<evidence type="ECO:0000313" key="9">
    <source>
        <dbReference type="Proteomes" id="UP000288805"/>
    </source>
</evidence>